<accession>A0A4S8JS78</accession>
<name>A0A4S8JS78_MUSBA</name>
<feature type="region of interest" description="Disordered" evidence="1">
    <location>
        <begin position="86"/>
        <end position="107"/>
    </location>
</feature>
<keyword evidence="3" id="KW-1185">Reference proteome</keyword>
<evidence type="ECO:0000256" key="1">
    <source>
        <dbReference type="SAM" id="MobiDB-lite"/>
    </source>
</evidence>
<dbReference type="AlphaFoldDB" id="A0A4S8JS78"/>
<sequence>MKRQLRFWAREVASVIHHKYVEERRRSPVFVSRIYAHQSSHDDEHPFGKLGILFFLIFCCACDVAPKISQQIEGFHRPGFCVPEGGVEHGDHKHNPKAIAAGKGREK</sequence>
<evidence type="ECO:0000313" key="3">
    <source>
        <dbReference type="Proteomes" id="UP000317650"/>
    </source>
</evidence>
<evidence type="ECO:0000313" key="2">
    <source>
        <dbReference type="EMBL" id="THU64940.1"/>
    </source>
</evidence>
<proteinExistence type="predicted"/>
<gene>
    <name evidence="2" type="ORF">C4D60_Mb01t31810</name>
</gene>
<protein>
    <submittedName>
        <fullName evidence="2">Uncharacterized protein</fullName>
    </submittedName>
</protein>
<reference evidence="2 3" key="1">
    <citation type="journal article" date="2019" name="Nat. Plants">
        <title>Genome sequencing of Musa balbisiana reveals subgenome evolution and function divergence in polyploid bananas.</title>
        <authorList>
            <person name="Yao X."/>
        </authorList>
    </citation>
    <scope>NUCLEOTIDE SEQUENCE [LARGE SCALE GENOMIC DNA]</scope>
    <source>
        <strain evidence="3">cv. DH-PKW</strain>
        <tissue evidence="2">Leaves</tissue>
    </source>
</reference>
<comment type="caution">
    <text evidence="2">The sequence shown here is derived from an EMBL/GenBank/DDBJ whole genome shotgun (WGS) entry which is preliminary data.</text>
</comment>
<dbReference type="Proteomes" id="UP000317650">
    <property type="component" value="Chromosome 1"/>
</dbReference>
<dbReference type="EMBL" id="PYDT01000004">
    <property type="protein sequence ID" value="THU64940.1"/>
    <property type="molecule type" value="Genomic_DNA"/>
</dbReference>
<organism evidence="2 3">
    <name type="scientific">Musa balbisiana</name>
    <name type="common">Banana</name>
    <dbReference type="NCBI Taxonomy" id="52838"/>
    <lineage>
        <taxon>Eukaryota</taxon>
        <taxon>Viridiplantae</taxon>
        <taxon>Streptophyta</taxon>
        <taxon>Embryophyta</taxon>
        <taxon>Tracheophyta</taxon>
        <taxon>Spermatophyta</taxon>
        <taxon>Magnoliopsida</taxon>
        <taxon>Liliopsida</taxon>
        <taxon>Zingiberales</taxon>
        <taxon>Musaceae</taxon>
        <taxon>Musa</taxon>
    </lineage>
</organism>